<accession>A0A7J2TAS1</accession>
<keyword evidence="1" id="KW-0004">4Fe-4S</keyword>
<dbReference type="PROSITE" id="PS51379">
    <property type="entry name" value="4FE4S_FER_2"/>
    <property type="match status" value="2"/>
</dbReference>
<evidence type="ECO:0000313" key="7">
    <source>
        <dbReference type="EMBL" id="HHQ50796.1"/>
    </source>
</evidence>
<dbReference type="AlphaFoldDB" id="A0A7J2TAS1"/>
<protein>
    <submittedName>
        <fullName evidence="6">4Fe-4S dicluster domain-containing protein</fullName>
    </submittedName>
</protein>
<name>A0A7J2TAS1_9CREN</name>
<organism evidence="6">
    <name type="scientific">Ignisphaera aggregans</name>
    <dbReference type="NCBI Taxonomy" id="334771"/>
    <lineage>
        <taxon>Archaea</taxon>
        <taxon>Thermoproteota</taxon>
        <taxon>Thermoprotei</taxon>
        <taxon>Desulfurococcales</taxon>
        <taxon>Desulfurococcaceae</taxon>
        <taxon>Ignisphaera</taxon>
    </lineage>
</organism>
<dbReference type="Gene3D" id="3.30.70.3270">
    <property type="match status" value="1"/>
</dbReference>
<evidence type="ECO:0000256" key="4">
    <source>
        <dbReference type="ARBA" id="ARBA00023014"/>
    </source>
</evidence>
<dbReference type="InterPro" id="IPR017896">
    <property type="entry name" value="4Fe4S_Fe-S-bd"/>
</dbReference>
<dbReference type="Pfam" id="PF12838">
    <property type="entry name" value="Fer4_7"/>
    <property type="match status" value="1"/>
</dbReference>
<dbReference type="PANTHER" id="PTHR10849">
    <property type="entry name" value="NADH DEHYDROGENASE UBIQUINONE IRON-SULFUR PROTEIN 8, MITOCHONDRIAL"/>
    <property type="match status" value="1"/>
</dbReference>
<keyword evidence="2" id="KW-0479">Metal-binding</keyword>
<sequence>MVSLWREILKNVFKKPVTIEFPKVETPIEKDFRGLQYADLNKCTGCSLCALECPSKAIEMEKLPEDVKLKHNPRGLYPVINYPSCVFCYRCVTICPVNAYITTNEYRMATEAEKLLSDALSLKTLKREGL</sequence>
<evidence type="ECO:0000313" key="6">
    <source>
        <dbReference type="EMBL" id="HEH30918.1"/>
    </source>
</evidence>
<keyword evidence="3" id="KW-0408">Iron</keyword>
<keyword evidence="4" id="KW-0411">Iron-sulfur</keyword>
<dbReference type="GO" id="GO:0016651">
    <property type="term" value="F:oxidoreductase activity, acting on NAD(P)H"/>
    <property type="evidence" value="ECO:0007669"/>
    <property type="project" value="InterPro"/>
</dbReference>
<dbReference type="InterPro" id="IPR010226">
    <property type="entry name" value="NADH_quinone_OxRdtase_chainI"/>
</dbReference>
<feature type="domain" description="4Fe-4S ferredoxin-type" evidence="5">
    <location>
        <begin position="76"/>
        <end position="105"/>
    </location>
</feature>
<reference evidence="6" key="1">
    <citation type="journal article" date="2020" name="mSystems">
        <title>Genome- and Community-Level Interaction Insights into Carbon Utilization and Element Cycling Functions of Hydrothermarchaeota in Hydrothermal Sediment.</title>
        <authorList>
            <person name="Zhou Z."/>
            <person name="Liu Y."/>
            <person name="Xu W."/>
            <person name="Pan J."/>
            <person name="Luo Z.H."/>
            <person name="Li M."/>
        </authorList>
    </citation>
    <scope>NUCLEOTIDE SEQUENCE [LARGE SCALE GENOMIC DNA]</scope>
    <source>
        <strain evidence="7">SpSt-1105</strain>
        <strain evidence="6">SpSt-27</strain>
    </source>
</reference>
<dbReference type="SUPFAM" id="SSF46548">
    <property type="entry name" value="alpha-helical ferredoxin"/>
    <property type="match status" value="1"/>
</dbReference>
<comment type="caution">
    <text evidence="6">The sequence shown here is derived from an EMBL/GenBank/DDBJ whole genome shotgun (WGS) entry which is preliminary data.</text>
</comment>
<dbReference type="EMBL" id="DSLL01000012">
    <property type="protein sequence ID" value="HEH30918.1"/>
    <property type="molecule type" value="Genomic_DNA"/>
</dbReference>
<evidence type="ECO:0000256" key="2">
    <source>
        <dbReference type="ARBA" id="ARBA00022723"/>
    </source>
</evidence>
<dbReference type="InterPro" id="IPR017900">
    <property type="entry name" value="4Fe4S_Fe_S_CS"/>
</dbReference>
<proteinExistence type="predicted"/>
<dbReference type="GO" id="GO:0051539">
    <property type="term" value="F:4 iron, 4 sulfur cluster binding"/>
    <property type="evidence" value="ECO:0007669"/>
    <property type="project" value="UniProtKB-KW"/>
</dbReference>
<feature type="domain" description="4Fe-4S ferredoxin-type" evidence="5">
    <location>
        <begin position="34"/>
        <end position="63"/>
    </location>
</feature>
<evidence type="ECO:0000259" key="5">
    <source>
        <dbReference type="PROSITE" id="PS51379"/>
    </source>
</evidence>
<dbReference type="GO" id="GO:0046872">
    <property type="term" value="F:metal ion binding"/>
    <property type="evidence" value="ECO:0007669"/>
    <property type="project" value="UniProtKB-KW"/>
</dbReference>
<dbReference type="GO" id="GO:0016020">
    <property type="term" value="C:membrane"/>
    <property type="evidence" value="ECO:0007669"/>
    <property type="project" value="InterPro"/>
</dbReference>
<evidence type="ECO:0000256" key="1">
    <source>
        <dbReference type="ARBA" id="ARBA00022485"/>
    </source>
</evidence>
<dbReference type="EMBL" id="DRYQ01000083">
    <property type="protein sequence ID" value="HHQ50796.1"/>
    <property type="molecule type" value="Genomic_DNA"/>
</dbReference>
<gene>
    <name evidence="7" type="ORF">ENM66_05555</name>
    <name evidence="6" type="ORF">ENP99_02240</name>
</gene>
<dbReference type="PROSITE" id="PS00198">
    <property type="entry name" value="4FE4S_FER_1"/>
    <property type="match status" value="2"/>
</dbReference>
<evidence type="ECO:0000256" key="3">
    <source>
        <dbReference type="ARBA" id="ARBA00023004"/>
    </source>
</evidence>